<gene>
    <name evidence="1" type="ORF">J4E00_28625</name>
</gene>
<organism evidence="1 2">
    <name type="scientific">Hymenobacter negativus</name>
    <dbReference type="NCBI Taxonomy" id="2795026"/>
    <lineage>
        <taxon>Bacteria</taxon>
        <taxon>Pseudomonadati</taxon>
        <taxon>Bacteroidota</taxon>
        <taxon>Cytophagia</taxon>
        <taxon>Cytophagales</taxon>
        <taxon>Hymenobacteraceae</taxon>
        <taxon>Hymenobacter</taxon>
    </lineage>
</organism>
<dbReference type="Proteomes" id="UP000664369">
    <property type="component" value="Unassembled WGS sequence"/>
</dbReference>
<accession>A0ABS3QQU6</accession>
<comment type="caution">
    <text evidence="1">The sequence shown here is derived from an EMBL/GenBank/DDBJ whole genome shotgun (WGS) entry which is preliminary data.</text>
</comment>
<dbReference type="EMBL" id="JAGETZ010000025">
    <property type="protein sequence ID" value="MBO2013060.1"/>
    <property type="molecule type" value="Genomic_DNA"/>
</dbReference>
<evidence type="ECO:0000313" key="2">
    <source>
        <dbReference type="Proteomes" id="UP000664369"/>
    </source>
</evidence>
<dbReference type="RefSeq" id="WP_208178798.1">
    <property type="nucleotide sequence ID" value="NZ_JAGETZ010000025.1"/>
</dbReference>
<proteinExistence type="predicted"/>
<reference evidence="1 2" key="1">
    <citation type="submission" date="2021-03" db="EMBL/GenBank/DDBJ databases">
        <authorList>
            <person name="Kim M.K."/>
        </authorList>
    </citation>
    <scope>NUCLEOTIDE SEQUENCE [LARGE SCALE GENOMIC DNA]</scope>
    <source>
        <strain evidence="1 2">BT442</strain>
    </source>
</reference>
<name>A0ABS3QQU6_9BACT</name>
<evidence type="ECO:0000313" key="1">
    <source>
        <dbReference type="EMBL" id="MBO2013060.1"/>
    </source>
</evidence>
<keyword evidence="2" id="KW-1185">Reference proteome</keyword>
<protein>
    <submittedName>
        <fullName evidence="1">Uncharacterized protein</fullName>
    </submittedName>
</protein>
<sequence length="100" mass="11486">MGKATDANEGQTYSIQLRLRRVTYEDAYVSVILNDKVMQVQEDGTSKIDFEKFLAEAIRVSTTPNVDWQVESSQTEAHPLQAVRPDDRRVIDSFYFPDDQ</sequence>